<evidence type="ECO:0000313" key="1">
    <source>
        <dbReference type="EMBL" id="MBE5039235.1"/>
    </source>
</evidence>
<comment type="caution">
    <text evidence="1">The sequence shown here is derived from an EMBL/GenBank/DDBJ whole genome shotgun (WGS) entry which is preliminary data.</text>
</comment>
<gene>
    <name evidence="1" type="ORF">INF28_01960</name>
</gene>
<organism evidence="1 2">
    <name type="scientific">Ructibacterium gallinarum</name>
    <dbReference type="NCBI Taxonomy" id="2779355"/>
    <lineage>
        <taxon>Bacteria</taxon>
        <taxon>Bacillati</taxon>
        <taxon>Bacillota</taxon>
        <taxon>Clostridia</taxon>
        <taxon>Eubacteriales</taxon>
        <taxon>Oscillospiraceae</taxon>
        <taxon>Ructibacterium</taxon>
    </lineage>
</organism>
<reference evidence="1" key="1">
    <citation type="submission" date="2020-10" db="EMBL/GenBank/DDBJ databases">
        <title>ChiBAC.</title>
        <authorList>
            <person name="Zenner C."/>
            <person name="Hitch T.C.A."/>
            <person name="Clavel T."/>
        </authorList>
    </citation>
    <scope>NUCLEOTIDE SEQUENCE</scope>
    <source>
        <strain evidence="1">DSM 107454</strain>
    </source>
</reference>
<evidence type="ECO:0000313" key="2">
    <source>
        <dbReference type="Proteomes" id="UP000806542"/>
    </source>
</evidence>
<accession>A0A9D5R7U9</accession>
<dbReference type="EMBL" id="JADCKB010000002">
    <property type="protein sequence ID" value="MBE5039235.1"/>
    <property type="molecule type" value="Genomic_DNA"/>
</dbReference>
<dbReference type="AlphaFoldDB" id="A0A9D5R7U9"/>
<protein>
    <submittedName>
        <fullName evidence="1">Uncharacterized protein</fullName>
    </submittedName>
</protein>
<proteinExistence type="predicted"/>
<keyword evidence="2" id="KW-1185">Reference proteome</keyword>
<dbReference type="RefSeq" id="WP_226391798.1">
    <property type="nucleotide sequence ID" value="NZ_JADCKB010000002.1"/>
</dbReference>
<name>A0A9D5R7U9_9FIRM</name>
<dbReference type="Proteomes" id="UP000806542">
    <property type="component" value="Unassembled WGS sequence"/>
</dbReference>
<sequence>MQRFNKKITKEKNNFKRERTIMKKLFAMGLAIIMAVSSLCCISAFAAEEIPNLNNSLTRGSNIPDTDNVLYLPGNTDSFTYQLNSNIYQYSDFVISTTQNNTGIGCRYTATDNSHILTIELLRRNDNVVVGTKRVTASVGVTKEFKFDFYDYNIIPLLGYYLRLSSSNNGSGTITVY</sequence>